<keyword evidence="2" id="KW-1185">Reference proteome</keyword>
<dbReference type="AlphaFoldDB" id="A0A2M9BMG1"/>
<gene>
    <name evidence="1" type="ORF">CLV45_0493</name>
</gene>
<protein>
    <submittedName>
        <fullName evidence="1">Uncharacterized protein</fullName>
    </submittedName>
</protein>
<name>A0A2M9BMG1_9BACT</name>
<sequence>MTEINYSQNYLLDIDFHTDTINQYKSLDSIQYSISAPGNSVTQAGVLPIKNGKLSIRSYSPGIYRAQCTTEPRIQLGKQKQGLNGTFIIYATDINNQPKPVFINDISLAYHKPKLWGFF</sequence>
<evidence type="ECO:0000313" key="1">
    <source>
        <dbReference type="EMBL" id="PJJ59080.1"/>
    </source>
</evidence>
<evidence type="ECO:0000313" key="2">
    <source>
        <dbReference type="Proteomes" id="UP000228535"/>
    </source>
</evidence>
<accession>A0A2M9BMG1</accession>
<reference evidence="1 2" key="1">
    <citation type="submission" date="2017-11" db="EMBL/GenBank/DDBJ databases">
        <title>Genomic Encyclopedia of Archaeal and Bacterial Type Strains, Phase II (KMG-II): From Individual Species to Whole Genera.</title>
        <authorList>
            <person name="Goeker M."/>
        </authorList>
    </citation>
    <scope>NUCLEOTIDE SEQUENCE [LARGE SCALE GENOMIC DNA]</scope>
    <source>
        <strain evidence="1 2">DSM 11115</strain>
    </source>
</reference>
<dbReference type="Proteomes" id="UP000228535">
    <property type="component" value="Unassembled WGS sequence"/>
</dbReference>
<organism evidence="1 2">
    <name type="scientific">Hymenobacter chitinivorans DSM 11115</name>
    <dbReference type="NCBI Taxonomy" id="1121954"/>
    <lineage>
        <taxon>Bacteria</taxon>
        <taxon>Pseudomonadati</taxon>
        <taxon>Bacteroidota</taxon>
        <taxon>Cytophagia</taxon>
        <taxon>Cytophagales</taxon>
        <taxon>Hymenobacteraceae</taxon>
        <taxon>Hymenobacter</taxon>
    </lineage>
</organism>
<dbReference type="EMBL" id="PGFA01000001">
    <property type="protein sequence ID" value="PJJ59080.1"/>
    <property type="molecule type" value="Genomic_DNA"/>
</dbReference>
<comment type="caution">
    <text evidence="1">The sequence shown here is derived from an EMBL/GenBank/DDBJ whole genome shotgun (WGS) entry which is preliminary data.</text>
</comment>
<proteinExistence type="predicted"/>